<dbReference type="InterPro" id="IPR000195">
    <property type="entry name" value="Rab-GAP-TBC_dom"/>
</dbReference>
<keyword evidence="3" id="KW-0963">Cytoplasm</keyword>
<dbReference type="KEGG" id="tad:TRIADDRAFT_38489"/>
<evidence type="ECO:0000256" key="7">
    <source>
        <dbReference type="ARBA" id="ARBA00065268"/>
    </source>
</evidence>
<dbReference type="CTD" id="6759017"/>
<dbReference type="Pfam" id="PF00566">
    <property type="entry name" value="RabGAP-TBC"/>
    <property type="match status" value="1"/>
</dbReference>
<dbReference type="Proteomes" id="UP000009022">
    <property type="component" value="Unassembled WGS sequence"/>
</dbReference>
<evidence type="ECO:0000313" key="11">
    <source>
        <dbReference type="EMBL" id="EDV19733.1"/>
    </source>
</evidence>
<evidence type="ECO:0000256" key="9">
    <source>
        <dbReference type="ARBA" id="ARBA00082539"/>
    </source>
</evidence>
<dbReference type="SUPFAM" id="SSF47923">
    <property type="entry name" value="Ypt/Rab-GAP domain of gyp1p"/>
    <property type="match status" value="2"/>
</dbReference>
<name>B3SC30_TRIAD</name>
<feature type="domain" description="Rab-GAP TBC" evidence="10">
    <location>
        <begin position="201"/>
        <end position="411"/>
    </location>
</feature>
<dbReference type="Pfam" id="PF12068">
    <property type="entry name" value="PH_RBD"/>
    <property type="match status" value="1"/>
</dbReference>
<dbReference type="PROSITE" id="PS50086">
    <property type="entry name" value="TBC_RABGAP"/>
    <property type="match status" value="1"/>
</dbReference>
<dbReference type="Gene3D" id="1.10.472.80">
    <property type="entry name" value="Ypt/Rab-GAP domain of gyp1p, domain 3"/>
    <property type="match status" value="1"/>
</dbReference>
<evidence type="ECO:0000256" key="2">
    <source>
        <dbReference type="ARBA" id="ARBA00022468"/>
    </source>
</evidence>
<evidence type="ECO:0000256" key="1">
    <source>
        <dbReference type="ARBA" id="ARBA00004496"/>
    </source>
</evidence>
<dbReference type="GO" id="GO:0005096">
    <property type="term" value="F:GTPase activator activity"/>
    <property type="evidence" value="ECO:0000318"/>
    <property type="project" value="GO_Central"/>
</dbReference>
<evidence type="ECO:0000256" key="6">
    <source>
        <dbReference type="ARBA" id="ARBA00055283"/>
    </source>
</evidence>
<comment type="subunit">
    <text evidence="7">Interacts with non-phosphorylated form of RAB8A; phosphorylation of RAB8A at 'Thr-72' disrupts this interaction. Interacts with ARMC12.</text>
</comment>
<evidence type="ECO:0000256" key="8">
    <source>
        <dbReference type="ARBA" id="ARBA00067480"/>
    </source>
</evidence>
<evidence type="ECO:0000256" key="3">
    <source>
        <dbReference type="ARBA" id="ARBA00022490"/>
    </source>
</evidence>
<keyword evidence="4" id="KW-0597">Phosphoprotein</keyword>
<comment type="function">
    <text evidence="6">Acts as a GTPase activating protein for RAB7A. Does not act on RAB4, RAB5 or RAB6.</text>
</comment>
<dbReference type="OrthoDB" id="10264062at2759"/>
<dbReference type="AlphaFoldDB" id="B3SC30"/>
<dbReference type="EMBL" id="DS985267">
    <property type="protein sequence ID" value="EDV19733.1"/>
    <property type="molecule type" value="Genomic_DNA"/>
</dbReference>
<evidence type="ECO:0000259" key="10">
    <source>
        <dbReference type="PROSITE" id="PS50086"/>
    </source>
</evidence>
<dbReference type="GO" id="GO:0005737">
    <property type="term" value="C:cytoplasm"/>
    <property type="evidence" value="ECO:0007669"/>
    <property type="project" value="UniProtKB-SubCell"/>
</dbReference>
<proteinExistence type="predicted"/>
<dbReference type="eggNOG" id="KOG2197">
    <property type="taxonomic scope" value="Eukaryota"/>
</dbReference>
<dbReference type="PANTHER" id="PTHR22957">
    <property type="entry name" value="TBC1 DOMAIN FAMILY MEMBER GTPASE-ACTIVATING PROTEIN"/>
    <property type="match status" value="1"/>
</dbReference>
<keyword evidence="12" id="KW-1185">Reference proteome</keyword>
<dbReference type="GeneID" id="6759017"/>
<evidence type="ECO:0000256" key="4">
    <source>
        <dbReference type="ARBA" id="ARBA00022553"/>
    </source>
</evidence>
<dbReference type="OMA" id="EXELPQA"/>
<dbReference type="SMART" id="SM00164">
    <property type="entry name" value="TBC"/>
    <property type="match status" value="1"/>
</dbReference>
<accession>B3SC30</accession>
<dbReference type="RefSeq" id="XP_002117757.1">
    <property type="nucleotide sequence ID" value="XM_002117721.1"/>
</dbReference>
<dbReference type="PhylomeDB" id="B3SC30"/>
<dbReference type="PANTHER" id="PTHR22957:SF645">
    <property type="entry name" value="LD27216P"/>
    <property type="match status" value="1"/>
</dbReference>
<dbReference type="FunFam" id="1.10.8.270:FF:000005">
    <property type="entry name" value="TBC1 domain family member 15"/>
    <property type="match status" value="1"/>
</dbReference>
<dbReference type="HOGENOM" id="CLU_004457_2_0_1"/>
<dbReference type="InterPro" id="IPR021935">
    <property type="entry name" value="SGSM1/2_RBD"/>
</dbReference>
<evidence type="ECO:0000256" key="5">
    <source>
        <dbReference type="ARBA" id="ARBA00022990"/>
    </source>
</evidence>
<sequence length="491" mass="57379">MHIRLSSLHSIKTSDSNMGWKYLIFVLQDGAVLPALHFHKGGSKEVLQFLERFVWLSISPSNPNCLQVIDNRNALHHSLTQLQIFNEAPSMSVCTRFLKDAYVETMVGFSRVTKLMWDAFGSANINEIANNEKKIEIDCTPGIAVSSYEPGFEFVTCNKLGDDPAVSRLEPLTDVEFTSFFDSRGCLVEIDKFLERAFRGGLGHGIRQEAWKYLLNYYSFDFNNEMKLDRKHQKTGEYHSIKQQWQLITPTQEKNFKEFRLRKSTVEKDVLRTDRTHEFYKGEDNPNVKKLYNILLTYSFYNFDLGYVQGMSDLVSPILFVMENEADTFWCFVGLMERIGSNFDIDQKEIQKQLSLLYGLIRFVDPEFCNYLDTHDSNNLYFCFRWLLVLFKREFTFQETMLLWEVLWSQRLSQHFLLFICLAIIMNQKQVIVSNNYGFNEIIKHVNELALKLNLEDILKKAETMFIQVKRCKTMPSNIKELTETPNSFGP</sequence>
<dbReference type="STRING" id="10228.B3SC30"/>
<dbReference type="FunFam" id="1.10.472.80:FF:000005">
    <property type="entry name" value="TBC1 domain family member 15"/>
    <property type="match status" value="1"/>
</dbReference>
<keyword evidence="2" id="KW-0343">GTPase activation</keyword>
<gene>
    <name evidence="11" type="ORF">TRIADDRAFT_38489</name>
</gene>
<keyword evidence="5" id="KW-0007">Acetylation</keyword>
<reference evidence="11 12" key="1">
    <citation type="journal article" date="2008" name="Nature">
        <title>The Trichoplax genome and the nature of placozoans.</title>
        <authorList>
            <person name="Srivastava M."/>
            <person name="Begovic E."/>
            <person name="Chapman J."/>
            <person name="Putnam N.H."/>
            <person name="Hellsten U."/>
            <person name="Kawashima T."/>
            <person name="Kuo A."/>
            <person name="Mitros T."/>
            <person name="Salamov A."/>
            <person name="Carpenter M.L."/>
            <person name="Signorovitch A.Y."/>
            <person name="Moreno M.A."/>
            <person name="Kamm K."/>
            <person name="Grimwood J."/>
            <person name="Schmutz J."/>
            <person name="Shapiro H."/>
            <person name="Grigoriev I.V."/>
            <person name="Buss L.W."/>
            <person name="Schierwater B."/>
            <person name="Dellaporta S.L."/>
            <person name="Rokhsar D.S."/>
        </authorList>
    </citation>
    <scope>NUCLEOTIDE SEQUENCE [LARGE SCALE GENOMIC DNA]</scope>
    <source>
        <strain evidence="11 12">Grell-BS-1999</strain>
    </source>
</reference>
<dbReference type="InterPro" id="IPR035969">
    <property type="entry name" value="Rab-GAP_TBC_sf"/>
</dbReference>
<organism evidence="11 12">
    <name type="scientific">Trichoplax adhaerens</name>
    <name type="common">Trichoplax reptans</name>
    <dbReference type="NCBI Taxonomy" id="10228"/>
    <lineage>
        <taxon>Eukaryota</taxon>
        <taxon>Metazoa</taxon>
        <taxon>Placozoa</taxon>
        <taxon>Uniplacotomia</taxon>
        <taxon>Trichoplacea</taxon>
        <taxon>Trichoplacidae</taxon>
        <taxon>Trichoplax</taxon>
    </lineage>
</organism>
<dbReference type="FunCoup" id="B3SC30">
    <property type="interactions" value="2420"/>
</dbReference>
<comment type="subcellular location">
    <subcellularLocation>
        <location evidence="1">Cytoplasm</location>
    </subcellularLocation>
</comment>
<dbReference type="Gene3D" id="1.10.8.270">
    <property type="entry name" value="putative rabgap domain of human tbc1 domain family member 14 like domains"/>
    <property type="match status" value="1"/>
</dbReference>
<protein>
    <recommendedName>
        <fullName evidence="8">TBC1 domain family member 15</fullName>
    </recommendedName>
    <alternativeName>
        <fullName evidence="9">GTPase-activating protein RAB7</fullName>
    </alternativeName>
</protein>
<evidence type="ECO:0000313" key="12">
    <source>
        <dbReference type="Proteomes" id="UP000009022"/>
    </source>
</evidence>
<dbReference type="InParanoid" id="B3SC30"/>